<gene>
    <name evidence="1" type="ORF">A0128_13800</name>
</gene>
<sequence>MKNILQDPDFPILIRAYRASLIQRYSPSNLERYSDLVKIPRPVIDTLLQYFLQLLYPEYEGRVLLDGAFHSLSGFVHSPSKVFGLIGSLGAAAFSFGRHLGAAFKTGFAALNSYLTARHFEALMFEFTKEELKKGNNPEDPIVFDRIIAQVPKKEADQFRDDIVKLFGTLSNRELLQKIVTMMKAIVSRMEHKTKTYTKEEVEGIRLGLSILQKGEELFLSLSDEEMKMILTAIERIETDFFEDALRRNGKLEASKTV</sequence>
<dbReference type="Proteomes" id="UP000094197">
    <property type="component" value="Chromosome 1"/>
</dbReference>
<dbReference type="KEGG" id="laj:A0128_13800"/>
<reference evidence="1 2" key="1">
    <citation type="submission" date="2016-04" db="EMBL/GenBank/DDBJ databases">
        <title>Complete genome seqeunce of Leptospira alstonii serovar Room22.</title>
        <authorList>
            <person name="Nally J.E."/>
            <person name="Bayles D.O."/>
            <person name="Hurley D."/>
            <person name="Fanning S."/>
            <person name="McMahon B.J."/>
            <person name="Arent Z."/>
        </authorList>
    </citation>
    <scope>NUCLEOTIDE SEQUENCE [LARGE SCALE GENOMIC DNA]</scope>
    <source>
        <strain evidence="1 2">GWTS #1</strain>
    </source>
</reference>
<keyword evidence="2" id="KW-1185">Reference proteome</keyword>
<dbReference type="EMBL" id="CP015217">
    <property type="protein sequence ID" value="AOP34825.1"/>
    <property type="molecule type" value="Genomic_DNA"/>
</dbReference>
<name>A0A1D7UZ09_9LEPT</name>
<dbReference type="AlphaFoldDB" id="A0A1D7UZ09"/>
<accession>A0A1D7UZ09</accession>
<organism evidence="1 2">
    <name type="scientific">Leptospira tipperaryensis</name>
    <dbReference type="NCBI Taxonomy" id="2564040"/>
    <lineage>
        <taxon>Bacteria</taxon>
        <taxon>Pseudomonadati</taxon>
        <taxon>Spirochaetota</taxon>
        <taxon>Spirochaetia</taxon>
        <taxon>Leptospirales</taxon>
        <taxon>Leptospiraceae</taxon>
        <taxon>Leptospira</taxon>
    </lineage>
</organism>
<proteinExistence type="predicted"/>
<dbReference type="OrthoDB" id="343624at2"/>
<dbReference type="RefSeq" id="WP_069608043.1">
    <property type="nucleotide sequence ID" value="NZ_CP015217.1"/>
</dbReference>
<evidence type="ECO:0000313" key="2">
    <source>
        <dbReference type="Proteomes" id="UP000094197"/>
    </source>
</evidence>
<evidence type="ECO:0000313" key="1">
    <source>
        <dbReference type="EMBL" id="AOP34825.1"/>
    </source>
</evidence>
<protein>
    <submittedName>
        <fullName evidence="1">Uncharacterized protein</fullName>
    </submittedName>
</protein>